<keyword evidence="2" id="KW-1185">Reference proteome</keyword>
<dbReference type="AlphaFoldDB" id="A0AAD5F6B0"/>
<dbReference type="EMBL" id="JAJFAZ020000001">
    <property type="protein sequence ID" value="KAI5354887.1"/>
    <property type="molecule type" value="Genomic_DNA"/>
</dbReference>
<dbReference type="Proteomes" id="UP001054821">
    <property type="component" value="Chromosome 1"/>
</dbReference>
<sequence>MSCSCLYYLRASAVFVPMLCSVVYSNVTVIMGDNSIVGAVAVTFVNLCVSDSIPGTGSNTWIIDTVASNHMTYNAKFFDELSSNTRDPYITSVNGLPYLITGERGSELESLRLENLELELENNVFEDIALEKKTTGRTEASNRLPISEDETCGLCEETTGHPLELYWLPISGDEAGALGVETTCHIEPSD</sequence>
<evidence type="ECO:0000313" key="1">
    <source>
        <dbReference type="EMBL" id="KAI5354887.1"/>
    </source>
</evidence>
<reference evidence="1 2" key="1">
    <citation type="journal article" date="2022" name="G3 (Bethesda)">
        <title>Whole-genome sequence and methylome profiling of the almond [Prunus dulcis (Mill.) D.A. Webb] cultivar 'Nonpareil'.</title>
        <authorList>
            <person name="D'Amico-Willman K.M."/>
            <person name="Ouma W.Z."/>
            <person name="Meulia T."/>
            <person name="Sideli G.M."/>
            <person name="Gradziel T.M."/>
            <person name="Fresnedo-Ramirez J."/>
        </authorList>
    </citation>
    <scope>NUCLEOTIDE SEQUENCE [LARGE SCALE GENOMIC DNA]</scope>
    <source>
        <strain evidence="1">Clone GOH B32 T37-40</strain>
    </source>
</reference>
<accession>A0AAD5F6B0</accession>
<name>A0AAD5F6B0_PRUDU</name>
<proteinExistence type="predicted"/>
<gene>
    <name evidence="1" type="ORF">L3X38_007782</name>
</gene>
<organism evidence="1 2">
    <name type="scientific">Prunus dulcis</name>
    <name type="common">Almond</name>
    <name type="synonym">Amygdalus dulcis</name>
    <dbReference type="NCBI Taxonomy" id="3755"/>
    <lineage>
        <taxon>Eukaryota</taxon>
        <taxon>Viridiplantae</taxon>
        <taxon>Streptophyta</taxon>
        <taxon>Embryophyta</taxon>
        <taxon>Tracheophyta</taxon>
        <taxon>Spermatophyta</taxon>
        <taxon>Magnoliopsida</taxon>
        <taxon>eudicotyledons</taxon>
        <taxon>Gunneridae</taxon>
        <taxon>Pentapetalae</taxon>
        <taxon>rosids</taxon>
        <taxon>fabids</taxon>
        <taxon>Rosales</taxon>
        <taxon>Rosaceae</taxon>
        <taxon>Amygdaloideae</taxon>
        <taxon>Amygdaleae</taxon>
        <taxon>Prunus</taxon>
    </lineage>
</organism>
<protein>
    <submittedName>
        <fullName evidence="1">Uncharacterized protein</fullName>
    </submittedName>
</protein>
<evidence type="ECO:0000313" key="2">
    <source>
        <dbReference type="Proteomes" id="UP001054821"/>
    </source>
</evidence>
<comment type="caution">
    <text evidence="1">The sequence shown here is derived from an EMBL/GenBank/DDBJ whole genome shotgun (WGS) entry which is preliminary data.</text>
</comment>